<evidence type="ECO:0000313" key="8">
    <source>
        <dbReference type="EMBL" id="CAB4653429.1"/>
    </source>
</evidence>
<feature type="transmembrane region" description="Helical" evidence="6">
    <location>
        <begin position="699"/>
        <end position="720"/>
    </location>
</feature>
<feature type="transmembrane region" description="Helical" evidence="6">
    <location>
        <begin position="658"/>
        <end position="679"/>
    </location>
</feature>
<comment type="subcellular location">
    <subcellularLocation>
        <location evidence="1">Cell membrane</location>
        <topology evidence="1">Multi-pass membrane protein</topology>
    </subcellularLocation>
</comment>
<dbReference type="AlphaFoldDB" id="A0A6J6KZG3"/>
<dbReference type="SUPFAM" id="SSF82866">
    <property type="entry name" value="Multidrug efflux transporter AcrB transmembrane domain"/>
    <property type="match status" value="2"/>
</dbReference>
<keyword evidence="4 6" id="KW-1133">Transmembrane helix</keyword>
<feature type="transmembrane region" description="Helical" evidence="6">
    <location>
        <begin position="741"/>
        <end position="763"/>
    </location>
</feature>
<evidence type="ECO:0000259" key="7">
    <source>
        <dbReference type="PROSITE" id="PS50156"/>
    </source>
</evidence>
<dbReference type="InterPro" id="IPR004869">
    <property type="entry name" value="MMPL_dom"/>
</dbReference>
<dbReference type="Gene3D" id="1.20.1640.10">
    <property type="entry name" value="Multidrug efflux transporter AcrB transmembrane domain"/>
    <property type="match status" value="2"/>
</dbReference>
<sequence length="821" mass="85763">MSRWAVRHPLVALIAWVAVLIGLVGASTALKPAYDNSFALPGSQSQIAQDLLQELPASAAPNVTMQVVWSPTNGTVEAAAVRKSIDPLMKKLSTLDGVECVIGPYEKNYGKNCPAVSPRDLSAAIVAAVTKKLGITEKQLAQLLAAIPKLYPIAKANGDELAEIATVLAWLAKADATQWAAIAKALPGDVAKLREAVDAANKIWDTYVPAGQAAIDATSPISKNKTVAYATVTFDGTAPGVVEATNIQNLILDANTPALTIGASGSALAAAGATPDSSEVIGLLVAIIILLIAFGSLIAAGLPIVVALTGLVGGLLLVGVASNVLNIASFAPTLAMMIGLGVGIDYALFIMNRYKQGIDDLEPKEAAIKAVSTAGRAVLFAGSTVIVALLGMFVLGIAFFNGLAVAAAATVLMVMLSALWMLPALLSLLGHKTMGIRMPWARHPKVVDLDESKWSKYGALLQRKPLIPAVLSLVFIGVLAAPALSLQLGFPDNGTQPPGSLLRNSFELMNKGYGPGSGGEFFVAVKLKTPRDISELSTVVKALEETPGVASTLPNSKFVILLKGSKSAFSPDGTVTSVIVQPTTDPQSEATAQTLDRIREVTAPKVSDAATIYVGGTQAVATDFTAMLQSKLPLFLLLVIGLGFLALMMLFHSLVIPLTAAVTSLVSFAGALGITVAVFQNGTLSSLLGVYGTGPILPFLPVMVFAILFGLSMDYQVFLVSRMQEEWHASGDNRTAVRRGLAGSGRVVVIAATIMASVFISFIPTTNPTIKLFGIALGSAVLIDAFIVRLILVPSVMTLVGRSNWWLPGWLNKILPKITLD</sequence>
<feature type="domain" description="SSD" evidence="7">
    <location>
        <begin position="634"/>
        <end position="798"/>
    </location>
</feature>
<proteinExistence type="predicted"/>
<dbReference type="Pfam" id="PF03176">
    <property type="entry name" value="MMPL"/>
    <property type="match status" value="2"/>
</dbReference>
<keyword evidence="5 6" id="KW-0472">Membrane</keyword>
<dbReference type="InterPro" id="IPR000731">
    <property type="entry name" value="SSD"/>
</dbReference>
<evidence type="ECO:0000256" key="1">
    <source>
        <dbReference type="ARBA" id="ARBA00004651"/>
    </source>
</evidence>
<keyword evidence="2" id="KW-1003">Cell membrane</keyword>
<accession>A0A6J6KZG3</accession>
<evidence type="ECO:0000256" key="4">
    <source>
        <dbReference type="ARBA" id="ARBA00022989"/>
    </source>
</evidence>
<dbReference type="EMBL" id="CAEZWR010000004">
    <property type="protein sequence ID" value="CAB4653429.1"/>
    <property type="molecule type" value="Genomic_DNA"/>
</dbReference>
<feature type="transmembrane region" description="Helical" evidence="6">
    <location>
        <begin position="377"/>
        <end position="400"/>
    </location>
</feature>
<dbReference type="GO" id="GO:0005886">
    <property type="term" value="C:plasma membrane"/>
    <property type="evidence" value="ECO:0007669"/>
    <property type="project" value="UniProtKB-SubCell"/>
</dbReference>
<reference evidence="8" key="1">
    <citation type="submission" date="2020-05" db="EMBL/GenBank/DDBJ databases">
        <authorList>
            <person name="Chiriac C."/>
            <person name="Salcher M."/>
            <person name="Ghai R."/>
            <person name="Kavagutti S V."/>
        </authorList>
    </citation>
    <scope>NUCLEOTIDE SEQUENCE</scope>
</reference>
<evidence type="ECO:0000256" key="6">
    <source>
        <dbReference type="SAM" id="Phobius"/>
    </source>
</evidence>
<protein>
    <submittedName>
        <fullName evidence="8">Unannotated protein</fullName>
    </submittedName>
</protein>
<feature type="transmembrane region" description="Helical" evidence="6">
    <location>
        <begin position="466"/>
        <end position="490"/>
    </location>
</feature>
<dbReference type="InterPro" id="IPR050545">
    <property type="entry name" value="Mycobact_MmpL"/>
</dbReference>
<feature type="transmembrane region" description="Helical" evidence="6">
    <location>
        <begin position="330"/>
        <end position="349"/>
    </location>
</feature>
<organism evidence="8">
    <name type="scientific">freshwater metagenome</name>
    <dbReference type="NCBI Taxonomy" id="449393"/>
    <lineage>
        <taxon>unclassified sequences</taxon>
        <taxon>metagenomes</taxon>
        <taxon>ecological metagenomes</taxon>
    </lineage>
</organism>
<evidence type="ECO:0000256" key="2">
    <source>
        <dbReference type="ARBA" id="ARBA00022475"/>
    </source>
</evidence>
<dbReference type="PANTHER" id="PTHR33406:SF11">
    <property type="entry name" value="MEMBRANE PROTEIN SCO6666-RELATED"/>
    <property type="match status" value="1"/>
</dbReference>
<keyword evidence="3 6" id="KW-0812">Transmembrane</keyword>
<evidence type="ECO:0000256" key="3">
    <source>
        <dbReference type="ARBA" id="ARBA00022692"/>
    </source>
</evidence>
<gene>
    <name evidence="8" type="ORF">UFOPK2282_00072</name>
</gene>
<evidence type="ECO:0000256" key="5">
    <source>
        <dbReference type="ARBA" id="ARBA00023136"/>
    </source>
</evidence>
<feature type="transmembrane region" description="Helical" evidence="6">
    <location>
        <begin position="406"/>
        <end position="429"/>
    </location>
</feature>
<dbReference type="PROSITE" id="PS50156">
    <property type="entry name" value="SSD"/>
    <property type="match status" value="2"/>
</dbReference>
<feature type="transmembrane region" description="Helical" evidence="6">
    <location>
        <begin position="632"/>
        <end position="651"/>
    </location>
</feature>
<dbReference type="PANTHER" id="PTHR33406">
    <property type="entry name" value="MEMBRANE PROTEIN MJ1562-RELATED"/>
    <property type="match status" value="1"/>
</dbReference>
<feature type="transmembrane region" description="Helical" evidence="6">
    <location>
        <begin position="769"/>
        <end position="792"/>
    </location>
</feature>
<feature type="transmembrane region" description="Helical" evidence="6">
    <location>
        <begin position="280"/>
        <end position="298"/>
    </location>
</feature>
<feature type="domain" description="SSD" evidence="7">
    <location>
        <begin position="298"/>
        <end position="428"/>
    </location>
</feature>
<name>A0A6J6KZG3_9ZZZZ</name>